<sequence>MGRRAGASIPQQMLRPRQLDSRCATAGDVILRGRGHKGKTCGTIEERVAHSEPPRAFGGSSPVPLQDAPPQLRHGLDGVNTGGFDSWLACQGWRLSRALVVGRR</sequence>
<keyword evidence="2" id="KW-1185">Reference proteome</keyword>
<dbReference type="Proteomes" id="UP001638806">
    <property type="component" value="Unassembled WGS sequence"/>
</dbReference>
<reference evidence="1" key="1">
    <citation type="submission" date="2024-12" db="EMBL/GenBank/DDBJ databases">
        <title>Comparative genomics and development of molecular markers within Purpureocillium lilacinum and among Purpureocillium species.</title>
        <authorList>
            <person name="Yeh Z.-Y."/>
            <person name="Ni N.-T."/>
            <person name="Lo P.-H."/>
            <person name="Mushyakhwo K."/>
            <person name="Lin C.-F."/>
            <person name="Nai Y.-S."/>
        </authorList>
    </citation>
    <scope>NUCLEOTIDE SEQUENCE</scope>
    <source>
        <strain evidence="1">NCHU-NPUST-175</strain>
    </source>
</reference>
<gene>
    <name evidence="1" type="ORF">ACCO45_002275</name>
</gene>
<protein>
    <submittedName>
        <fullName evidence="1">Uncharacterized protein</fullName>
    </submittedName>
</protein>
<dbReference type="EMBL" id="JBGNUJ010000002">
    <property type="protein sequence ID" value="KAL3965271.1"/>
    <property type="molecule type" value="Genomic_DNA"/>
</dbReference>
<evidence type="ECO:0000313" key="1">
    <source>
        <dbReference type="EMBL" id="KAL3965271.1"/>
    </source>
</evidence>
<proteinExistence type="predicted"/>
<organism evidence="1 2">
    <name type="scientific">Purpureocillium lilacinum</name>
    <name type="common">Paecilomyces lilacinus</name>
    <dbReference type="NCBI Taxonomy" id="33203"/>
    <lineage>
        <taxon>Eukaryota</taxon>
        <taxon>Fungi</taxon>
        <taxon>Dikarya</taxon>
        <taxon>Ascomycota</taxon>
        <taxon>Pezizomycotina</taxon>
        <taxon>Sordariomycetes</taxon>
        <taxon>Hypocreomycetidae</taxon>
        <taxon>Hypocreales</taxon>
        <taxon>Ophiocordycipitaceae</taxon>
        <taxon>Purpureocillium</taxon>
    </lineage>
</organism>
<evidence type="ECO:0000313" key="2">
    <source>
        <dbReference type="Proteomes" id="UP001638806"/>
    </source>
</evidence>
<accession>A0ACC4E9Z4</accession>
<name>A0ACC4E9Z4_PURLI</name>
<comment type="caution">
    <text evidence="1">The sequence shown here is derived from an EMBL/GenBank/DDBJ whole genome shotgun (WGS) entry which is preliminary data.</text>
</comment>